<gene>
    <name evidence="1" type="ORF">EGK74_11140</name>
</gene>
<organism evidence="1 2">
    <name type="scientific">Neisseria weixii</name>
    <dbReference type="NCBI Taxonomy" id="1853276"/>
    <lineage>
        <taxon>Bacteria</taxon>
        <taxon>Pseudomonadati</taxon>
        <taxon>Pseudomonadota</taxon>
        <taxon>Betaproteobacteria</taxon>
        <taxon>Neisseriales</taxon>
        <taxon>Neisseriaceae</taxon>
        <taxon>Neisseria</taxon>
    </lineage>
</organism>
<dbReference type="AlphaFoldDB" id="A0A3N4ML02"/>
<dbReference type="Proteomes" id="UP000272412">
    <property type="component" value="Unassembled WGS sequence"/>
</dbReference>
<dbReference type="RefSeq" id="WP_123804836.1">
    <property type="nucleotide sequence ID" value="NZ_RPFL01000038.1"/>
</dbReference>
<proteinExistence type="predicted"/>
<dbReference type="EMBL" id="RPFL01000038">
    <property type="protein sequence ID" value="RPD84281.1"/>
    <property type="molecule type" value="Genomic_DNA"/>
</dbReference>
<comment type="caution">
    <text evidence="1">The sequence shown here is derived from an EMBL/GenBank/DDBJ whole genome shotgun (WGS) entry which is preliminary data.</text>
</comment>
<dbReference type="NCBIfam" id="NF040700">
    <property type="entry name" value="VPA1262_N_dom"/>
    <property type="match status" value="1"/>
</dbReference>
<accession>A0A3N4ML02</accession>
<protein>
    <submittedName>
        <fullName evidence="1">Uncharacterized protein</fullName>
    </submittedName>
</protein>
<sequence length="238" mass="27535">MLYEFNKHILDDRRMNNLFHGQESICLQAWGLELQEKSQVDYRLLYGRVLPYDFQNNQWISDLSKHNKMVSINGELKARIISFQLTTSAENLNTFITSLLQGNSFLEASEKILVDIAEKQQEIFDSLKLSPPYCIRPVMHLPPRDNYVWNTSKVSPNSDASYDSAAISLLEKTNFWNILGISRSKKILEFINEKLKGENLDIGGIDAWRLGDLEFLFAPSLNSQEKPKFHLDLKKKIH</sequence>
<evidence type="ECO:0000313" key="1">
    <source>
        <dbReference type="EMBL" id="RPD84281.1"/>
    </source>
</evidence>
<evidence type="ECO:0000313" key="2">
    <source>
        <dbReference type="Proteomes" id="UP000272412"/>
    </source>
</evidence>
<reference evidence="1 2" key="1">
    <citation type="submission" date="2018-11" db="EMBL/GenBank/DDBJ databases">
        <title>Neisseria weixii sp. nov. isolated from the rectal contents of plateau pika (Ochotona cruzoniae).</title>
        <authorList>
            <person name="Zhang G."/>
        </authorList>
    </citation>
    <scope>NUCLEOTIDE SEQUENCE [LARGE SCALE GENOMIC DNA]</scope>
    <source>
        <strain evidence="1 2">10009</strain>
    </source>
</reference>
<name>A0A3N4ML02_9NEIS</name>
<dbReference type="OrthoDB" id="8428218at2"/>
<keyword evidence="2" id="KW-1185">Reference proteome</keyword>